<sequence>MAKESLVQDPSDWINQYIKDSGEAIQKLSTDSLRVTSEDIQNALVEVLDLNCSTDLLYMDLPAEKIIKLLSSFDFSRFDPEFICEVALDESIIPEHIPISLTEQTIRTKGEVWRIHKNDADPFPSNPHAHNYPKNLVAHLGNGDLYRKREVLGKLKKKDLVNLRDHIKNVSLPKLEV</sequence>
<evidence type="ECO:0000313" key="2">
    <source>
        <dbReference type="Proteomes" id="UP000002171"/>
    </source>
</evidence>
<protein>
    <submittedName>
        <fullName evidence="1">Uncharacterized protein</fullName>
    </submittedName>
</protein>
<keyword evidence="2" id="KW-1185">Reference proteome</keyword>
<organism evidence="1 2">
    <name type="scientific">Neptuniibacter caesariensis</name>
    <dbReference type="NCBI Taxonomy" id="207954"/>
    <lineage>
        <taxon>Bacteria</taxon>
        <taxon>Pseudomonadati</taxon>
        <taxon>Pseudomonadota</taxon>
        <taxon>Gammaproteobacteria</taxon>
        <taxon>Oceanospirillales</taxon>
        <taxon>Oceanospirillaceae</taxon>
        <taxon>Neptuniibacter</taxon>
    </lineage>
</organism>
<reference evidence="1 2" key="1">
    <citation type="submission" date="2006-02" db="EMBL/GenBank/DDBJ databases">
        <authorList>
            <person name="Pinhassi J."/>
            <person name="Pedros-Alio C."/>
            <person name="Ferriera S."/>
            <person name="Johnson J."/>
            <person name="Kravitz S."/>
            <person name="Halpern A."/>
            <person name="Remington K."/>
            <person name="Beeson K."/>
            <person name="Tran B."/>
            <person name="Rogers Y.-H."/>
            <person name="Friedman R."/>
            <person name="Venter J.C."/>
        </authorList>
    </citation>
    <scope>NUCLEOTIDE SEQUENCE [LARGE SCALE GENOMIC DNA]</scope>
    <source>
        <strain evidence="1 2">MED92</strain>
    </source>
</reference>
<name>A0A7U8C457_NEPCE</name>
<accession>A0A7U8C457</accession>
<dbReference type="Proteomes" id="UP000002171">
    <property type="component" value="Unassembled WGS sequence"/>
</dbReference>
<gene>
    <name evidence="1" type="ORF">MED92_08981</name>
</gene>
<evidence type="ECO:0000313" key="1">
    <source>
        <dbReference type="EMBL" id="EAR60451.1"/>
    </source>
</evidence>
<comment type="caution">
    <text evidence="1">The sequence shown here is derived from an EMBL/GenBank/DDBJ whole genome shotgun (WGS) entry which is preliminary data.</text>
</comment>
<dbReference type="AlphaFoldDB" id="A0A7U8C457"/>
<dbReference type="EMBL" id="AAOW01000017">
    <property type="protein sequence ID" value="EAR60451.1"/>
    <property type="molecule type" value="Genomic_DNA"/>
</dbReference>
<proteinExistence type="predicted"/>